<proteinExistence type="predicted"/>
<keyword evidence="2" id="KW-1185">Reference proteome</keyword>
<name>A0ACD5AMQ3_9ACTN</name>
<evidence type="ECO:0000313" key="2">
    <source>
        <dbReference type="Proteomes" id="UP001432251"/>
    </source>
</evidence>
<dbReference type="Proteomes" id="UP001432251">
    <property type="component" value="Chromosome"/>
</dbReference>
<accession>A0ACD5AMQ3</accession>
<evidence type="ECO:0000313" key="1">
    <source>
        <dbReference type="EMBL" id="WWQ68562.1"/>
    </source>
</evidence>
<sequence length="426" mass="44028">MHRLIADAPDARPRGRSRSLALAVPLLAGSLVLTACGSRDDGSGGDDASQGTTTVTIGFDAPLSKDLAAVGLGMRNSAQLAVTKANKDKLVPGVTFKLAAKDDQATPNIGQQNAAAFVADTTVVGVVGAYNSSVSAAMQSTLHDAGMVQVSGANTAATLTQGARYKTDPEREYDNYFRTISTDAVAAPVMAAYFYKDLKVKKIATVDDKKTYGTGIVQNFTEAYRKLGGEVAVHQSVNPDESDYAAVVNSVKSSGAQGVFYGGEYPQAGPLKKQLVSAGFDGPMGGGDAVKDDALIPLAGGKAADGVCAHSDGAPVDSLDSARTFVADYKAAGYSEGYGVFGAYVYDATTALMKAVGTAVEANDGKVGDITRLRPKVVDAMQKTAFDGVTGKIGFDEYGDSVNQVISVNCVQDGAWKNGVKIVTVK</sequence>
<protein>
    <submittedName>
        <fullName evidence="1">Branched-chain amino acid ABC transporter substrate-binding protein</fullName>
    </submittedName>
</protein>
<gene>
    <name evidence="1" type="ORF">V2W30_38000</name>
</gene>
<reference evidence="1" key="1">
    <citation type="journal article" date="2025" name="Int. J. Syst. Evol. Microbiol.">
        <title>Streptomyces citrinus sp. nov., with yellow diffusible pigment.</title>
        <authorList>
            <person name="He Y."/>
            <person name="Yang E."/>
            <person name="Xu J."/>
            <person name="Sun Y."/>
            <person name="Sun L."/>
        </authorList>
    </citation>
    <scope>NUCLEOTIDE SEQUENCE</scope>
    <source>
        <strain evidence="1">Q6</strain>
    </source>
</reference>
<organism evidence="1 2">
    <name type="scientific">Streptomyces citrinus</name>
    <dbReference type="NCBI Taxonomy" id="3118173"/>
    <lineage>
        <taxon>Bacteria</taxon>
        <taxon>Bacillati</taxon>
        <taxon>Actinomycetota</taxon>
        <taxon>Actinomycetes</taxon>
        <taxon>Kitasatosporales</taxon>
        <taxon>Streptomycetaceae</taxon>
        <taxon>Streptomyces</taxon>
    </lineage>
</organism>
<dbReference type="EMBL" id="CP146022">
    <property type="protein sequence ID" value="WWQ68562.1"/>
    <property type="molecule type" value="Genomic_DNA"/>
</dbReference>